<accession>A0A1Q9A2M9</accession>
<evidence type="ECO:0000313" key="3">
    <source>
        <dbReference type="Proteomes" id="UP000185598"/>
    </source>
</evidence>
<dbReference type="Proteomes" id="UP000544107">
    <property type="component" value="Unassembled WGS sequence"/>
</dbReference>
<dbReference type="RefSeq" id="WP_075614625.1">
    <property type="nucleotide sequence ID" value="NZ_JACIED010000001.1"/>
</dbReference>
<dbReference type="EMBL" id="MKIN01000022">
    <property type="protein sequence ID" value="OLP48834.1"/>
    <property type="molecule type" value="Genomic_DNA"/>
</dbReference>
<reference evidence="1 4" key="2">
    <citation type="submission" date="2020-08" db="EMBL/GenBank/DDBJ databases">
        <title>Genomic Encyclopedia of Type Strains, Phase IV (KMG-IV): sequencing the most valuable type-strain genomes for metagenomic binning, comparative biology and taxonomic classification.</title>
        <authorList>
            <person name="Goeker M."/>
        </authorList>
    </citation>
    <scope>NUCLEOTIDE SEQUENCE [LARGE SCALE GENOMIC DNA]</scope>
    <source>
        <strain evidence="1 4">DSM 100021</strain>
    </source>
</reference>
<comment type="caution">
    <text evidence="2">The sequence shown here is derived from an EMBL/GenBank/DDBJ whole genome shotgun (WGS) entry which is preliminary data.</text>
</comment>
<dbReference type="STRING" id="887144.BJF91_17010"/>
<proteinExistence type="predicted"/>
<dbReference type="AlphaFoldDB" id="A0A1Q9A2M9"/>
<evidence type="ECO:0000313" key="1">
    <source>
        <dbReference type="EMBL" id="MBB4005785.1"/>
    </source>
</evidence>
<evidence type="ECO:0000313" key="2">
    <source>
        <dbReference type="EMBL" id="OLP48834.1"/>
    </source>
</evidence>
<reference evidence="2 3" key="1">
    <citation type="submission" date="2016-09" db="EMBL/GenBank/DDBJ databases">
        <title>Rhizobium oryziradicis sp. nov., isolated from the root of rice.</title>
        <authorList>
            <person name="Zhao J."/>
            <person name="Zhang X."/>
        </authorList>
    </citation>
    <scope>NUCLEOTIDE SEQUENCE [LARGE SCALE GENOMIC DNA]</scope>
    <source>
        <strain evidence="2 3">14971</strain>
    </source>
</reference>
<protein>
    <submittedName>
        <fullName evidence="2">Uncharacterized protein</fullName>
    </submittedName>
</protein>
<name>A0A1Q9A2M9_9HYPH</name>
<sequence length="751" mass="77026">MSKVQSKDAFLYDLAGDTGVLKTALREAMELGSAADEDAAAFASSAQGAKADSAVQPEDLATTADNGLMTAADKVKLNGIANGATANATDAALRDRTTHTGEQPMSTVTGLIAALAAKATPADISAAITALVNSSPAAMDTLNELAAALGNDPNFAATTATALGNRVRYDAAQSLTSTQKDQALANIGAASQAAQAATAATVASVVTIIRSPLKVSLYCLGDGTNEDTKFSQFFAELQDKGVDGVIDIPVRLASSKTLSGYMATLRAAGAGRLIFSGGTDGLVIDNSAVASGFVNTFGIDGLGLYTETDGVGVGLRFVGSDYIADNLVRSLHFERLRLYGVETNKGWSKGGVIKRAVGSVINSIYVRGRSSLAANDLQVGVEFSDGCNTVDLNNPYVTWGELGILVKNEGRPTEAIRINSGSILAMRQGFVALSPGQYHVAKGVHFDTTRIGVSLGADSVNGSDFSSVEDCFFLRSEAELYSALQYVSIILNCNYAAARGNRIHISGETDANGVSRQNNSYGIVVGSITDTTKIGRATVSDNGVSGAAIPVNLRNNTTGCDVTDNRIDAYGNVNMTSGGILDQGADNNTGNNTVIDAGNVVTRNIGAAKAIPSSEGYTSATLSNITGDGSASGINPLAITLNLGGGLASNGTFTAPVSGEYQVDVNVQLADFSGATSGIITIVAGPSTAMVAFRYGINPVTGFGHAGGSFHLKKGEQLYATCTISGTTKVVDIVGGSANTTRLKIVLVRAD</sequence>
<dbReference type="OrthoDB" id="8256444at2"/>
<dbReference type="Proteomes" id="UP000185598">
    <property type="component" value="Unassembled WGS sequence"/>
</dbReference>
<organism evidence="2 3">
    <name type="scientific">Allorhizobium taibaishanense</name>
    <dbReference type="NCBI Taxonomy" id="887144"/>
    <lineage>
        <taxon>Bacteria</taxon>
        <taxon>Pseudomonadati</taxon>
        <taxon>Pseudomonadota</taxon>
        <taxon>Alphaproteobacteria</taxon>
        <taxon>Hyphomicrobiales</taxon>
        <taxon>Rhizobiaceae</taxon>
        <taxon>Rhizobium/Agrobacterium group</taxon>
        <taxon>Allorhizobium</taxon>
    </lineage>
</organism>
<gene>
    <name evidence="2" type="ORF">BJF91_17010</name>
    <name evidence="1" type="ORF">GGQ71_000021</name>
</gene>
<keyword evidence="3" id="KW-1185">Reference proteome</keyword>
<dbReference type="EMBL" id="JACIED010000001">
    <property type="protein sequence ID" value="MBB4005785.1"/>
    <property type="molecule type" value="Genomic_DNA"/>
</dbReference>
<evidence type="ECO:0000313" key="4">
    <source>
        <dbReference type="Proteomes" id="UP000544107"/>
    </source>
</evidence>